<name>A0A2V2N4A9_9EURY</name>
<comment type="caution">
    <text evidence="2">The sequence shown here is derived from an EMBL/GenBank/DDBJ whole genome shotgun (WGS) entry which is preliminary data.</text>
</comment>
<dbReference type="InterPro" id="IPR000601">
    <property type="entry name" value="PKD_dom"/>
</dbReference>
<dbReference type="Pfam" id="PF18911">
    <property type="entry name" value="PKD_4"/>
    <property type="match status" value="2"/>
</dbReference>
<keyword evidence="3" id="KW-1185">Reference proteome</keyword>
<dbReference type="InterPro" id="IPR035986">
    <property type="entry name" value="PKD_dom_sf"/>
</dbReference>
<evidence type="ECO:0000313" key="3">
    <source>
        <dbReference type="Proteomes" id="UP000245657"/>
    </source>
</evidence>
<dbReference type="InterPro" id="IPR013783">
    <property type="entry name" value="Ig-like_fold"/>
</dbReference>
<evidence type="ECO:0000259" key="1">
    <source>
        <dbReference type="PROSITE" id="PS50093"/>
    </source>
</evidence>
<protein>
    <recommendedName>
        <fullName evidence="1">PKD domain-containing protein</fullName>
    </recommendedName>
</protein>
<dbReference type="PANTHER" id="PTHR36842">
    <property type="entry name" value="PROTEIN TOLB HOMOLOG"/>
    <property type="match status" value="1"/>
</dbReference>
<dbReference type="CDD" id="cd00146">
    <property type="entry name" value="PKD"/>
    <property type="match status" value="2"/>
</dbReference>
<accession>A0A2V2N4A9</accession>
<dbReference type="InterPro" id="IPR022409">
    <property type="entry name" value="PKD/Chitinase_dom"/>
</dbReference>
<dbReference type="SMART" id="SM00089">
    <property type="entry name" value="PKD"/>
    <property type="match status" value="2"/>
</dbReference>
<feature type="domain" description="PKD" evidence="1">
    <location>
        <begin position="85"/>
        <end position="157"/>
    </location>
</feature>
<dbReference type="Gene3D" id="2.60.40.10">
    <property type="entry name" value="Immunoglobulins"/>
    <property type="match status" value="2"/>
</dbReference>
<dbReference type="SUPFAM" id="SSF49299">
    <property type="entry name" value="PKD domain"/>
    <property type="match status" value="2"/>
</dbReference>
<sequence length="248" mass="26601">MHRMMTGRFYIQTGINHIPGIQIATYIAQAKPGADLMNVSVNGTLVGPVNSWTFSNIIANHTISSSGRPTPGQVHAFFTLNTTWGAVPLTVEFTNQSLGNPSSFFWNFGDGRTSTDRDPIHTYTTPGIYSVTLKAMNDQTGGMATLNKAITVTSGEIPSPTPTPVPGEITASFEADRTVGSAPVQISYIDLSTGNPTSWLWDLGDGNVSVSQNLTHIYQVPGTYSVRLSVQNSLTSASIEKIGYITVK</sequence>
<dbReference type="PANTHER" id="PTHR36842:SF1">
    <property type="entry name" value="PROTEIN TOLB"/>
    <property type="match status" value="1"/>
</dbReference>
<evidence type="ECO:0000313" key="2">
    <source>
        <dbReference type="EMBL" id="PWR71358.1"/>
    </source>
</evidence>
<gene>
    <name evidence="2" type="ORF">DK846_10860</name>
</gene>
<dbReference type="AlphaFoldDB" id="A0A2V2N4A9"/>
<reference evidence="2 3" key="1">
    <citation type="submission" date="2018-05" db="EMBL/GenBank/DDBJ databases">
        <title>Draft genome of Methanospirillum lacunae Ki8-1.</title>
        <authorList>
            <person name="Dueholm M.S."/>
            <person name="Nielsen P.H."/>
            <person name="Bakmann L.F."/>
            <person name="Otzen D.E."/>
        </authorList>
    </citation>
    <scope>NUCLEOTIDE SEQUENCE [LARGE SCALE GENOMIC DNA]</scope>
    <source>
        <strain evidence="2 3">Ki8-1</strain>
    </source>
</reference>
<dbReference type="EMBL" id="QGMY01000008">
    <property type="protein sequence ID" value="PWR71358.1"/>
    <property type="molecule type" value="Genomic_DNA"/>
</dbReference>
<dbReference type="FunFam" id="2.60.40.10:FF:000270">
    <property type="entry name" value="Cell surface protein"/>
    <property type="match status" value="2"/>
</dbReference>
<dbReference type="PROSITE" id="PS50093">
    <property type="entry name" value="PKD"/>
    <property type="match status" value="2"/>
</dbReference>
<organism evidence="2 3">
    <name type="scientific">Methanospirillum lacunae</name>
    <dbReference type="NCBI Taxonomy" id="668570"/>
    <lineage>
        <taxon>Archaea</taxon>
        <taxon>Methanobacteriati</taxon>
        <taxon>Methanobacteriota</taxon>
        <taxon>Stenosarchaea group</taxon>
        <taxon>Methanomicrobia</taxon>
        <taxon>Methanomicrobiales</taxon>
        <taxon>Methanospirillaceae</taxon>
        <taxon>Methanospirillum</taxon>
    </lineage>
</organism>
<feature type="domain" description="PKD" evidence="1">
    <location>
        <begin position="169"/>
        <end position="248"/>
    </location>
</feature>
<proteinExistence type="predicted"/>
<dbReference type="Proteomes" id="UP000245657">
    <property type="component" value="Unassembled WGS sequence"/>
</dbReference>